<evidence type="ECO:0000256" key="2">
    <source>
        <dbReference type="ARBA" id="ARBA00023141"/>
    </source>
</evidence>
<dbReference type="InterPro" id="IPR046346">
    <property type="entry name" value="Aminoacid_DH-like_N_sf"/>
</dbReference>
<dbReference type="NCBIfam" id="NF009201">
    <property type="entry name" value="PRK12549.1"/>
    <property type="match status" value="1"/>
</dbReference>
<keyword evidence="5" id="KW-1185">Reference proteome</keyword>
<dbReference type="Gene3D" id="3.40.50.10860">
    <property type="entry name" value="Leucine Dehydrogenase, chain A, domain 1"/>
    <property type="match status" value="1"/>
</dbReference>
<dbReference type="InterPro" id="IPR022893">
    <property type="entry name" value="Shikimate_DH_fam"/>
</dbReference>
<proteinExistence type="predicted"/>
<dbReference type="Proteomes" id="UP001501746">
    <property type="component" value="Unassembled WGS sequence"/>
</dbReference>
<dbReference type="SUPFAM" id="SSF51735">
    <property type="entry name" value="NAD(P)-binding Rossmann-fold domains"/>
    <property type="match status" value="1"/>
</dbReference>
<reference evidence="4 5" key="1">
    <citation type="journal article" date="2019" name="Int. J. Syst. Evol. Microbiol.">
        <title>The Global Catalogue of Microorganisms (GCM) 10K type strain sequencing project: providing services to taxonomists for standard genome sequencing and annotation.</title>
        <authorList>
            <consortium name="The Broad Institute Genomics Platform"/>
            <consortium name="The Broad Institute Genome Sequencing Center for Infectious Disease"/>
            <person name="Wu L."/>
            <person name="Ma J."/>
        </authorList>
    </citation>
    <scope>NUCLEOTIDE SEQUENCE [LARGE SCALE GENOMIC DNA]</scope>
    <source>
        <strain evidence="4 5">JCM 14323</strain>
    </source>
</reference>
<evidence type="ECO:0000313" key="5">
    <source>
        <dbReference type="Proteomes" id="UP001501746"/>
    </source>
</evidence>
<dbReference type="CDD" id="cd01065">
    <property type="entry name" value="NAD_bind_Shikimate_DH"/>
    <property type="match status" value="1"/>
</dbReference>
<comment type="caution">
    <text evidence="4">The sequence shown here is derived from an EMBL/GenBank/DDBJ whole genome shotgun (WGS) entry which is preliminary data.</text>
</comment>
<protein>
    <submittedName>
        <fullName evidence="4">Shikimate dehydrogenase</fullName>
    </submittedName>
</protein>
<dbReference type="Gene3D" id="3.40.50.720">
    <property type="entry name" value="NAD(P)-binding Rossmann-like Domain"/>
    <property type="match status" value="1"/>
</dbReference>
<dbReference type="EMBL" id="BAAANK010000005">
    <property type="protein sequence ID" value="GAA1836250.1"/>
    <property type="molecule type" value="Genomic_DNA"/>
</dbReference>
<dbReference type="InterPro" id="IPR013708">
    <property type="entry name" value="Shikimate_DH-bd_N"/>
</dbReference>
<keyword evidence="2" id="KW-0057">Aromatic amino acid biosynthesis</keyword>
<organism evidence="4 5">
    <name type="scientific">Agromyces salentinus</name>
    <dbReference type="NCBI Taxonomy" id="269421"/>
    <lineage>
        <taxon>Bacteria</taxon>
        <taxon>Bacillati</taxon>
        <taxon>Actinomycetota</taxon>
        <taxon>Actinomycetes</taxon>
        <taxon>Micrococcales</taxon>
        <taxon>Microbacteriaceae</taxon>
        <taxon>Agromyces</taxon>
    </lineage>
</organism>
<comment type="pathway">
    <text evidence="1">Metabolic intermediate biosynthesis; chorismate biosynthesis; chorismate from D-erythrose 4-phosphate and phosphoenolpyruvate: step 4/7.</text>
</comment>
<sequence>MTGGTPIDAPAHGPGPGRGEGGYLVGLIGEGITASLTPAMHEAEARELGLPYEYRILDLIELGRPATDVGALLEDAASAGFHAMNITHPCKQLVLDLVDELDADAARLGAVNLVLFDGDRMVGYNTDWMGYRDGLTTGLPGASFERVVQIGCGGAGAATAYALLVKGAERLDLSDVDGARAEELAARMRAHFREQAITAVAPDELPEAIRRTNGVVHATPLGMAHHPGIAFDVGLLRDGAWVSDVVYRPLETELVRRAAERGHAVLDGGPMAVGQACASLRIITGSTPDRERMERHFRALIRDEGPSGAGGSSQ</sequence>
<evidence type="ECO:0000313" key="4">
    <source>
        <dbReference type="EMBL" id="GAA1836250.1"/>
    </source>
</evidence>
<name>A0ABN2MT74_9MICO</name>
<dbReference type="PANTHER" id="PTHR21089:SF1">
    <property type="entry name" value="BIFUNCTIONAL 3-DEHYDROQUINATE DEHYDRATASE_SHIKIMATE DEHYDROGENASE, CHLOROPLASTIC"/>
    <property type="match status" value="1"/>
</dbReference>
<dbReference type="RefSeq" id="WP_343032771.1">
    <property type="nucleotide sequence ID" value="NZ_BAAANK010000005.1"/>
</dbReference>
<keyword evidence="2" id="KW-0028">Amino-acid biosynthesis</keyword>
<dbReference type="SUPFAM" id="SSF53223">
    <property type="entry name" value="Aminoacid dehydrogenase-like, N-terminal domain"/>
    <property type="match status" value="1"/>
</dbReference>
<accession>A0ABN2MT74</accession>
<dbReference type="Pfam" id="PF08501">
    <property type="entry name" value="Shikimate_dh_N"/>
    <property type="match status" value="1"/>
</dbReference>
<gene>
    <name evidence="4" type="ORF">GCM10009750_21350</name>
</gene>
<dbReference type="PANTHER" id="PTHR21089">
    <property type="entry name" value="SHIKIMATE DEHYDROGENASE"/>
    <property type="match status" value="1"/>
</dbReference>
<evidence type="ECO:0000259" key="3">
    <source>
        <dbReference type="Pfam" id="PF08501"/>
    </source>
</evidence>
<evidence type="ECO:0000256" key="1">
    <source>
        <dbReference type="ARBA" id="ARBA00004871"/>
    </source>
</evidence>
<dbReference type="InterPro" id="IPR036291">
    <property type="entry name" value="NAD(P)-bd_dom_sf"/>
</dbReference>
<feature type="domain" description="Shikimate dehydrogenase substrate binding N-terminal" evidence="3">
    <location>
        <begin position="27"/>
        <end position="114"/>
    </location>
</feature>